<dbReference type="EMBL" id="CXOJ01000101">
    <property type="protein sequence ID" value="CTP92702.1"/>
    <property type="molecule type" value="Genomic_DNA"/>
</dbReference>
<evidence type="ECO:0008006" key="3">
    <source>
        <dbReference type="Google" id="ProtNLM"/>
    </source>
</evidence>
<dbReference type="RefSeq" id="WP_144423105.1">
    <property type="nucleotide sequence ID" value="NZ_CP076251.1"/>
</dbReference>
<organism evidence="1 2">
    <name type="scientific">Xanthomonas graminis pv. phlei</name>
    <dbReference type="NCBI Taxonomy" id="487906"/>
    <lineage>
        <taxon>Bacteria</taxon>
        <taxon>Pseudomonadati</taxon>
        <taxon>Pseudomonadota</taxon>
        <taxon>Gammaproteobacteria</taxon>
        <taxon>Lysobacterales</taxon>
        <taxon>Lysobacteraceae</taxon>
        <taxon>Xanthomonas</taxon>
        <taxon>Xanthomonas translucens group</taxon>
        <taxon>Xanthomonas graminis</taxon>
    </lineage>
</organism>
<name>A0A0K3A5Z8_9XANT</name>
<evidence type="ECO:0000313" key="1">
    <source>
        <dbReference type="EMBL" id="CTP92702.1"/>
    </source>
</evidence>
<gene>
    <name evidence="1" type="ORF">XTPLMG730_3586</name>
</gene>
<sequence>MRIDIHVRSAANALTNRQLFFLAAWFNMVHQSSLDSYRLRTMNPLNILREFSKISEVPHADDRDRAIVAEEAIEILSDHPILQFRSNHYKALTEVVASLAEAVQAAKKDKEGQSVFKQKSTLIGSFVRELDQSLKLHFINDTFDWLEETLNDANDGSASSPALEEIEYLKIERASRDLLSFAYDEGFGLESLYAIYKLLQPQPLNGSVQSTDTSEAFLVRFGKVRSMMTESPTNYRAFFVIDGMPDKGKNITGRYGDVKIIKSLPANVIELTKTLTKKLRAQSWTENDQRLFAEVDVESRDGRSAGAAAYRQIGQLLDLIRYKYDAINLRVTTDFLVLHNEKLLVLPLPTLIPNPKGKKDTGNLVDFFGNLQAIGLRDIIQTESRDRMLSAFRLYRVGTSVTLFENKLVNWWTATEYLAKGSKGGGPIGAGVEGALAPTLGLIYVSKHLSAYRSAFETLKKHLTIRGGLIRPHELTNKKLYELVQSPDTAQDLLGACDDEPYFFYHLKKFIENMNSQDKIAAMLRVHDRRVRWQVQRIYRARCDIVHSAQPVAMVGLLCANLEYYLRMTLNSMLQAFHEIPTMRGPGEFFERKKYLYRQLLSELEEKPVGKAPVKASSVLASILD</sequence>
<evidence type="ECO:0000313" key="2">
    <source>
        <dbReference type="Proteomes" id="UP000045978"/>
    </source>
</evidence>
<proteinExistence type="predicted"/>
<protein>
    <recommendedName>
        <fullName evidence="3">Apea-like HEPN domain-containing protein</fullName>
    </recommendedName>
</protein>
<dbReference type="AlphaFoldDB" id="A0A0K3A5Z8"/>
<dbReference type="Proteomes" id="UP000045978">
    <property type="component" value="Unassembled WGS sequence"/>
</dbReference>
<reference evidence="1 2" key="1">
    <citation type="submission" date="2015-07" db="EMBL/GenBank/DDBJ databases">
        <authorList>
            <person name="Noorani M."/>
        </authorList>
    </citation>
    <scope>NUCLEOTIDE SEQUENCE [LARGE SCALE GENOMIC DNA]</scope>
    <source>
        <strain evidence="1">LMG730</strain>
    </source>
</reference>
<accession>A0A0K3A5Z8</accession>